<evidence type="ECO:0000313" key="3">
    <source>
        <dbReference type="Proteomes" id="UP000059680"/>
    </source>
</evidence>
<keyword evidence="1" id="KW-0812">Transmembrane</keyword>
<keyword evidence="1" id="KW-1133">Transmembrane helix</keyword>
<dbReference type="EMBL" id="AP014959">
    <property type="protein sequence ID" value="BAS81815.1"/>
    <property type="molecule type" value="Genomic_DNA"/>
</dbReference>
<dbReference type="FunCoup" id="A0A0P0VRU3">
    <property type="interactions" value="20"/>
</dbReference>
<sequence length="114" mass="11762">MTLNPGSVRTMSEALLAASVASATAIPMSAFFSAGASLTPSPVIPHMCFLACSLCTISYLCSGRKTTNPSACSISSSTGRTAISPSFLSPSKDEEGYMFVPIPNLRPVSLPIAN</sequence>
<protein>
    <submittedName>
        <fullName evidence="2">Os03g0100850 protein</fullName>
    </submittedName>
</protein>
<feature type="transmembrane region" description="Helical" evidence="1">
    <location>
        <begin position="43"/>
        <end position="61"/>
    </location>
</feature>
<dbReference type="InParanoid" id="A0A0P0VRU3"/>
<name>A0A0P0VRU3_ORYSJ</name>
<dbReference type="Proteomes" id="UP000059680">
    <property type="component" value="Chromosome 3"/>
</dbReference>
<keyword evidence="3" id="KW-1185">Reference proteome</keyword>
<dbReference type="Gramene" id="Os03t0100850-00">
    <property type="protein sequence ID" value="Os03t0100850-00"/>
    <property type="gene ID" value="Os03g0100850"/>
</dbReference>
<evidence type="ECO:0000256" key="1">
    <source>
        <dbReference type="SAM" id="Phobius"/>
    </source>
</evidence>
<accession>A0A0P0VRU3</accession>
<dbReference type="AlphaFoldDB" id="A0A0P0VRU3"/>
<proteinExistence type="predicted"/>
<organism evidence="2 3">
    <name type="scientific">Oryza sativa subsp. japonica</name>
    <name type="common">Rice</name>
    <dbReference type="NCBI Taxonomy" id="39947"/>
    <lineage>
        <taxon>Eukaryota</taxon>
        <taxon>Viridiplantae</taxon>
        <taxon>Streptophyta</taxon>
        <taxon>Embryophyta</taxon>
        <taxon>Tracheophyta</taxon>
        <taxon>Spermatophyta</taxon>
        <taxon>Magnoliopsida</taxon>
        <taxon>Liliopsida</taxon>
        <taxon>Poales</taxon>
        <taxon>Poaceae</taxon>
        <taxon>BOP clade</taxon>
        <taxon>Oryzoideae</taxon>
        <taxon>Oryzeae</taxon>
        <taxon>Oryzinae</taxon>
        <taxon>Oryza</taxon>
        <taxon>Oryza sativa</taxon>
    </lineage>
</organism>
<reference evidence="3" key="1">
    <citation type="journal article" date="2005" name="Nature">
        <title>The map-based sequence of the rice genome.</title>
        <authorList>
            <consortium name="International rice genome sequencing project (IRGSP)"/>
            <person name="Matsumoto T."/>
            <person name="Wu J."/>
            <person name="Kanamori H."/>
            <person name="Katayose Y."/>
            <person name="Fujisawa M."/>
            <person name="Namiki N."/>
            <person name="Mizuno H."/>
            <person name="Yamamoto K."/>
            <person name="Antonio B.A."/>
            <person name="Baba T."/>
            <person name="Sakata K."/>
            <person name="Nagamura Y."/>
            <person name="Aoki H."/>
            <person name="Arikawa K."/>
            <person name="Arita K."/>
            <person name="Bito T."/>
            <person name="Chiden Y."/>
            <person name="Fujitsuka N."/>
            <person name="Fukunaka R."/>
            <person name="Hamada M."/>
            <person name="Harada C."/>
            <person name="Hayashi A."/>
            <person name="Hijishita S."/>
            <person name="Honda M."/>
            <person name="Hosokawa S."/>
            <person name="Ichikawa Y."/>
            <person name="Idonuma A."/>
            <person name="Iijima M."/>
            <person name="Ikeda M."/>
            <person name="Ikeno M."/>
            <person name="Ito K."/>
            <person name="Ito S."/>
            <person name="Ito T."/>
            <person name="Ito Y."/>
            <person name="Ito Y."/>
            <person name="Iwabuchi A."/>
            <person name="Kamiya K."/>
            <person name="Karasawa W."/>
            <person name="Kurita K."/>
            <person name="Katagiri S."/>
            <person name="Kikuta A."/>
            <person name="Kobayashi H."/>
            <person name="Kobayashi N."/>
            <person name="Machita K."/>
            <person name="Maehara T."/>
            <person name="Masukawa M."/>
            <person name="Mizubayashi T."/>
            <person name="Mukai Y."/>
            <person name="Nagasaki H."/>
            <person name="Nagata Y."/>
            <person name="Naito S."/>
            <person name="Nakashima M."/>
            <person name="Nakama Y."/>
            <person name="Nakamichi Y."/>
            <person name="Nakamura M."/>
            <person name="Meguro A."/>
            <person name="Negishi M."/>
            <person name="Ohta I."/>
            <person name="Ohta T."/>
            <person name="Okamoto M."/>
            <person name="Ono N."/>
            <person name="Saji S."/>
            <person name="Sakaguchi M."/>
            <person name="Sakai K."/>
            <person name="Shibata M."/>
            <person name="Shimokawa T."/>
            <person name="Song J."/>
            <person name="Takazaki Y."/>
            <person name="Terasawa K."/>
            <person name="Tsugane M."/>
            <person name="Tsuji K."/>
            <person name="Ueda S."/>
            <person name="Waki K."/>
            <person name="Yamagata H."/>
            <person name="Yamamoto M."/>
            <person name="Yamamoto S."/>
            <person name="Yamane H."/>
            <person name="Yoshiki S."/>
            <person name="Yoshihara R."/>
            <person name="Yukawa K."/>
            <person name="Zhong H."/>
            <person name="Yano M."/>
            <person name="Yuan Q."/>
            <person name="Ouyang S."/>
            <person name="Liu J."/>
            <person name="Jones K.M."/>
            <person name="Gansberger K."/>
            <person name="Moffat K."/>
            <person name="Hill J."/>
            <person name="Bera J."/>
            <person name="Fadrosh D."/>
            <person name="Jin S."/>
            <person name="Johri S."/>
            <person name="Kim M."/>
            <person name="Overton L."/>
            <person name="Reardon M."/>
            <person name="Tsitrin T."/>
            <person name="Vuong H."/>
            <person name="Weaver B."/>
            <person name="Ciecko A."/>
            <person name="Tallon L."/>
            <person name="Jackson J."/>
            <person name="Pai G."/>
            <person name="Aken S.V."/>
            <person name="Utterback T."/>
            <person name="Reidmuller S."/>
            <person name="Feldblyum T."/>
            <person name="Hsiao J."/>
            <person name="Zismann V."/>
            <person name="Iobst S."/>
            <person name="de Vazeille A.R."/>
            <person name="Buell C.R."/>
            <person name="Ying K."/>
            <person name="Li Y."/>
            <person name="Lu T."/>
            <person name="Huang Y."/>
            <person name="Zhao Q."/>
            <person name="Feng Q."/>
            <person name="Zhang L."/>
            <person name="Zhu J."/>
            <person name="Weng Q."/>
            <person name="Mu J."/>
            <person name="Lu Y."/>
            <person name="Fan D."/>
            <person name="Liu Y."/>
            <person name="Guan J."/>
            <person name="Zhang Y."/>
            <person name="Yu S."/>
            <person name="Liu X."/>
            <person name="Zhang Y."/>
            <person name="Hong G."/>
            <person name="Han B."/>
            <person name="Choisne N."/>
            <person name="Demange N."/>
            <person name="Orjeda G."/>
            <person name="Samain S."/>
            <person name="Cattolico L."/>
            <person name="Pelletier E."/>
            <person name="Couloux A."/>
            <person name="Segurens B."/>
            <person name="Wincker P."/>
            <person name="D'Hont A."/>
            <person name="Scarpelli C."/>
            <person name="Weissenbach J."/>
            <person name="Salanoubat M."/>
            <person name="Quetier F."/>
            <person name="Yu Y."/>
            <person name="Kim H.R."/>
            <person name="Rambo T."/>
            <person name="Currie J."/>
            <person name="Collura K."/>
            <person name="Luo M."/>
            <person name="Yang T."/>
            <person name="Ammiraju J.S.S."/>
            <person name="Engler F."/>
            <person name="Soderlund C."/>
            <person name="Wing R.A."/>
            <person name="Palmer L.E."/>
            <person name="de la Bastide M."/>
            <person name="Spiegel L."/>
            <person name="Nascimento L."/>
            <person name="Zutavern T."/>
            <person name="O'Shaughnessy A."/>
            <person name="Dike S."/>
            <person name="Dedhia N."/>
            <person name="Preston R."/>
            <person name="Balija V."/>
            <person name="McCombie W.R."/>
            <person name="Chow T."/>
            <person name="Chen H."/>
            <person name="Chung M."/>
            <person name="Chen C."/>
            <person name="Shaw J."/>
            <person name="Wu H."/>
            <person name="Hsiao K."/>
            <person name="Chao Y."/>
            <person name="Chu M."/>
            <person name="Cheng C."/>
            <person name="Hour A."/>
            <person name="Lee P."/>
            <person name="Lin S."/>
            <person name="Lin Y."/>
            <person name="Liou J."/>
            <person name="Liu S."/>
            <person name="Hsing Y."/>
            <person name="Raghuvanshi S."/>
            <person name="Mohanty A."/>
            <person name="Bharti A.K."/>
            <person name="Gaur A."/>
            <person name="Gupta V."/>
            <person name="Kumar D."/>
            <person name="Ravi V."/>
            <person name="Vij S."/>
            <person name="Kapur A."/>
            <person name="Khurana P."/>
            <person name="Khurana P."/>
            <person name="Khurana J.P."/>
            <person name="Tyagi A.K."/>
            <person name="Gaikwad K."/>
            <person name="Singh A."/>
            <person name="Dalal V."/>
            <person name="Srivastava S."/>
            <person name="Dixit A."/>
            <person name="Pal A.K."/>
            <person name="Ghazi I.A."/>
            <person name="Yadav M."/>
            <person name="Pandit A."/>
            <person name="Bhargava A."/>
            <person name="Sureshbabu K."/>
            <person name="Batra K."/>
            <person name="Sharma T.R."/>
            <person name="Mohapatra T."/>
            <person name="Singh N.K."/>
            <person name="Messing J."/>
            <person name="Nelson A.B."/>
            <person name="Fuks G."/>
            <person name="Kavchok S."/>
            <person name="Keizer G."/>
            <person name="Linton E."/>
            <person name="Llaca V."/>
            <person name="Song R."/>
            <person name="Tanyolac B."/>
            <person name="Young S."/>
            <person name="Ho-Il K."/>
            <person name="Hahn J.H."/>
            <person name="Sangsakoo G."/>
            <person name="Vanavichit A."/>
            <person name="de Mattos Luiz.A.T."/>
            <person name="Zimmer P.D."/>
            <person name="Malone G."/>
            <person name="Dellagostin O."/>
            <person name="de Oliveira A.C."/>
            <person name="Bevan M."/>
            <person name="Bancroft I."/>
            <person name="Minx P."/>
            <person name="Cordum H."/>
            <person name="Wilson R."/>
            <person name="Cheng Z."/>
            <person name="Jin W."/>
            <person name="Jiang J."/>
            <person name="Leong S.A."/>
            <person name="Iwama H."/>
            <person name="Gojobori T."/>
            <person name="Itoh T."/>
            <person name="Niimura Y."/>
            <person name="Fujii Y."/>
            <person name="Habara T."/>
            <person name="Sakai H."/>
            <person name="Sato Y."/>
            <person name="Wilson G."/>
            <person name="Kumar K."/>
            <person name="McCouch S."/>
            <person name="Juretic N."/>
            <person name="Hoen D."/>
            <person name="Wright S."/>
            <person name="Bruskiewich R."/>
            <person name="Bureau T."/>
            <person name="Miyao A."/>
            <person name="Hirochika H."/>
            <person name="Nishikawa T."/>
            <person name="Kadowaki K."/>
            <person name="Sugiura M."/>
            <person name="Burr B."/>
            <person name="Sasaki T."/>
        </authorList>
    </citation>
    <scope>NUCLEOTIDE SEQUENCE [LARGE SCALE GENOMIC DNA]</scope>
    <source>
        <strain evidence="3">cv. Nipponbare</strain>
    </source>
</reference>
<evidence type="ECO:0000313" key="2">
    <source>
        <dbReference type="EMBL" id="BAS81815.1"/>
    </source>
</evidence>
<reference evidence="2 3" key="2">
    <citation type="journal article" date="2013" name="Plant Cell Physiol.">
        <title>Rice Annotation Project Database (RAP-DB): an integrative and interactive database for rice genomics.</title>
        <authorList>
            <person name="Sakai H."/>
            <person name="Lee S.S."/>
            <person name="Tanaka T."/>
            <person name="Numa H."/>
            <person name="Kim J."/>
            <person name="Kawahara Y."/>
            <person name="Wakimoto H."/>
            <person name="Yang C.C."/>
            <person name="Iwamoto M."/>
            <person name="Abe T."/>
            <person name="Yamada Y."/>
            <person name="Muto A."/>
            <person name="Inokuchi H."/>
            <person name="Ikemura T."/>
            <person name="Matsumoto T."/>
            <person name="Sasaki T."/>
            <person name="Itoh T."/>
        </authorList>
    </citation>
    <scope>NUCLEOTIDE SEQUENCE [LARGE SCALE GENOMIC DNA]</scope>
    <source>
        <strain evidence="3">cv. Nipponbare</strain>
    </source>
</reference>
<reference evidence="2 3" key="3">
    <citation type="journal article" date="2013" name="Rice">
        <title>Improvement of the Oryza sativa Nipponbare reference genome using next generation sequence and optical map data.</title>
        <authorList>
            <person name="Kawahara Y."/>
            <person name="de la Bastide M."/>
            <person name="Hamilton J.P."/>
            <person name="Kanamori H."/>
            <person name="McCombie W.R."/>
            <person name="Ouyang S."/>
            <person name="Schwartz D.C."/>
            <person name="Tanaka T."/>
            <person name="Wu J."/>
            <person name="Zhou S."/>
            <person name="Childs K.L."/>
            <person name="Davidson R.M."/>
            <person name="Lin H."/>
            <person name="Quesada-Ocampo L."/>
            <person name="Vaillancourt B."/>
            <person name="Sakai H."/>
            <person name="Lee S.S."/>
            <person name="Kim J."/>
            <person name="Numa H."/>
            <person name="Itoh T."/>
            <person name="Buell C.R."/>
            <person name="Matsumoto T."/>
        </authorList>
    </citation>
    <scope>NUCLEOTIDE SEQUENCE [LARGE SCALE GENOMIC DNA]</scope>
    <source>
        <strain evidence="3">cv. Nipponbare</strain>
    </source>
</reference>
<keyword evidence="1" id="KW-0472">Membrane</keyword>
<dbReference type="PaxDb" id="39947-A0A0P0VRU3"/>
<gene>
    <name evidence="2" type="ordered locus">Os03g0100850</name>
    <name evidence="2" type="ORF">OSNPB_030100850</name>
</gene>